<evidence type="ECO:0000313" key="1">
    <source>
        <dbReference type="EMBL" id="PVH93793.1"/>
    </source>
</evidence>
<reference evidence="1 2" key="1">
    <citation type="journal article" date="2018" name="Sci. Rep.">
        <title>Comparative genomics provides insights into the lifestyle and reveals functional heterogeneity of dark septate endophytic fungi.</title>
        <authorList>
            <person name="Knapp D.G."/>
            <person name="Nemeth J.B."/>
            <person name="Barry K."/>
            <person name="Hainaut M."/>
            <person name="Henrissat B."/>
            <person name="Johnson J."/>
            <person name="Kuo A."/>
            <person name="Lim J.H.P."/>
            <person name="Lipzen A."/>
            <person name="Nolan M."/>
            <person name="Ohm R.A."/>
            <person name="Tamas L."/>
            <person name="Grigoriev I.V."/>
            <person name="Spatafora J.W."/>
            <person name="Nagy L.G."/>
            <person name="Kovacs G.M."/>
        </authorList>
    </citation>
    <scope>NUCLEOTIDE SEQUENCE [LARGE SCALE GENOMIC DNA]</scope>
    <source>
        <strain evidence="1 2">DSE2036</strain>
    </source>
</reference>
<gene>
    <name evidence="1" type="ORF">DM02DRAFT_694939</name>
</gene>
<dbReference type="EMBL" id="KZ805567">
    <property type="protein sequence ID" value="PVH93793.1"/>
    <property type="molecule type" value="Genomic_DNA"/>
</dbReference>
<evidence type="ECO:0000313" key="2">
    <source>
        <dbReference type="Proteomes" id="UP000244855"/>
    </source>
</evidence>
<name>A0A2V1D8C9_9PLEO</name>
<accession>A0A2V1D8C9</accession>
<dbReference type="OrthoDB" id="2997776at2759"/>
<evidence type="ECO:0008006" key="3">
    <source>
        <dbReference type="Google" id="ProtNLM"/>
    </source>
</evidence>
<keyword evidence="2" id="KW-1185">Reference proteome</keyword>
<dbReference type="STRING" id="97972.A0A2V1D8C9"/>
<organism evidence="1 2">
    <name type="scientific">Periconia macrospinosa</name>
    <dbReference type="NCBI Taxonomy" id="97972"/>
    <lineage>
        <taxon>Eukaryota</taxon>
        <taxon>Fungi</taxon>
        <taxon>Dikarya</taxon>
        <taxon>Ascomycota</taxon>
        <taxon>Pezizomycotina</taxon>
        <taxon>Dothideomycetes</taxon>
        <taxon>Pleosporomycetidae</taxon>
        <taxon>Pleosporales</taxon>
        <taxon>Massarineae</taxon>
        <taxon>Periconiaceae</taxon>
        <taxon>Periconia</taxon>
    </lineage>
</organism>
<sequence length="330" mass="38340">MPETSDVKVPAKAPVRTLQCPSLPPEIWIRILTFNTDLTHLWTRCRHVSHSFRAYTEYVFSNRVIRDTYIDFHLEKYNLGGKGKRPEIPTSFSHFEKKKDEKHVVHFTDKRTKSQIVSGMKKEYVKIMDRWRSNVTTRKPQLPNYTIHIDNSSSSSSSNHTPLVNDTALPDLTIDIQRRSVSFDWREMYTLFFREQALFAHLKHNWDTTTSALLQTNNARIARGEKLRIADYPQPWTAASVELRKQIRRKRLLSHYADNAEMAWAVQSLAHFENHNKGVPTMMVKLNPDLPGAGIGERWFGSVSVVQELYLDEWSSLHRIDTKVEHVKGG</sequence>
<dbReference type="AlphaFoldDB" id="A0A2V1D8C9"/>
<dbReference type="Proteomes" id="UP000244855">
    <property type="component" value="Unassembled WGS sequence"/>
</dbReference>
<proteinExistence type="predicted"/>
<protein>
    <recommendedName>
        <fullName evidence="3">F-box domain-containing protein</fullName>
    </recommendedName>
</protein>